<dbReference type="STRING" id="1618572.UT17_C0005G0010"/>
<evidence type="ECO:0000313" key="2">
    <source>
        <dbReference type="Proteomes" id="UP000034774"/>
    </source>
</evidence>
<dbReference type="Proteomes" id="UP000034774">
    <property type="component" value="Unassembled WGS sequence"/>
</dbReference>
<proteinExistence type="predicted"/>
<comment type="caution">
    <text evidence="1">The sequence shown here is derived from an EMBL/GenBank/DDBJ whole genome shotgun (WGS) entry which is preliminary data.</text>
</comment>
<reference evidence="1 2" key="1">
    <citation type="journal article" date="2015" name="Nature">
        <title>rRNA introns, odd ribosomes, and small enigmatic genomes across a large radiation of phyla.</title>
        <authorList>
            <person name="Brown C.T."/>
            <person name="Hug L.A."/>
            <person name="Thomas B.C."/>
            <person name="Sharon I."/>
            <person name="Castelle C.J."/>
            <person name="Singh A."/>
            <person name="Wilkins M.J."/>
            <person name="Williams K.H."/>
            <person name="Banfield J.F."/>
        </authorList>
    </citation>
    <scope>NUCLEOTIDE SEQUENCE [LARGE SCALE GENOMIC DNA]</scope>
</reference>
<protein>
    <submittedName>
        <fullName evidence="1">Uncharacterized protein</fullName>
    </submittedName>
</protein>
<name>A0A0G0LUA3_9BACT</name>
<evidence type="ECO:0000313" key="1">
    <source>
        <dbReference type="EMBL" id="KKQ91575.1"/>
    </source>
</evidence>
<sequence length="87" mass="9671">MFEDQAGYTPDLFEAAVMAEAIGEELIKHLKEGGIPCLAKVSEDGTEADVVPTMEKDQLKSLWRVFTNMTEEEMDKRIGDSGLYKGD</sequence>
<dbReference type="AlphaFoldDB" id="A0A0G0LUA3"/>
<accession>A0A0G0LUA3</accession>
<gene>
    <name evidence="1" type="ORF">UT17_C0005G0010</name>
</gene>
<dbReference type="EMBL" id="LBVU01000005">
    <property type="protein sequence ID" value="KKQ91575.1"/>
    <property type="molecule type" value="Genomic_DNA"/>
</dbReference>
<organism evidence="1 2">
    <name type="scientific">Candidatus Woesebacteria bacterium GW2011_GWB1_39_10</name>
    <dbReference type="NCBI Taxonomy" id="1618572"/>
    <lineage>
        <taxon>Bacteria</taxon>
        <taxon>Candidatus Woeseibacteriota</taxon>
    </lineage>
</organism>